<keyword evidence="4" id="KW-1185">Reference proteome</keyword>
<dbReference type="Gene3D" id="3.40.50.300">
    <property type="entry name" value="P-loop containing nucleotide triphosphate hydrolases"/>
    <property type="match status" value="1"/>
</dbReference>
<dbReference type="InterPro" id="IPR027417">
    <property type="entry name" value="P-loop_NTPase"/>
</dbReference>
<dbReference type="Proteomes" id="UP000546213">
    <property type="component" value="Unassembled WGS sequence"/>
</dbReference>
<gene>
    <name evidence="3" type="ORF">FPCIR_7096</name>
</gene>
<organism evidence="3 4">
    <name type="scientific">Fusarium pseudocircinatum</name>
    <dbReference type="NCBI Taxonomy" id="56676"/>
    <lineage>
        <taxon>Eukaryota</taxon>
        <taxon>Fungi</taxon>
        <taxon>Dikarya</taxon>
        <taxon>Ascomycota</taxon>
        <taxon>Pezizomycotina</taxon>
        <taxon>Sordariomycetes</taxon>
        <taxon>Hypocreomycetidae</taxon>
        <taxon>Hypocreales</taxon>
        <taxon>Nectriaceae</taxon>
        <taxon>Fusarium</taxon>
        <taxon>Fusarium fujikuroi species complex</taxon>
    </lineage>
</organism>
<evidence type="ECO:0000259" key="1">
    <source>
        <dbReference type="Pfam" id="PF00004"/>
    </source>
</evidence>
<dbReference type="InterPro" id="IPR003959">
    <property type="entry name" value="ATPase_AAA_core"/>
</dbReference>
<dbReference type="PANTHER" id="PTHR46411:SF2">
    <property type="entry name" value="AAA+ ATPASE DOMAIN-CONTAINING PROTEIN"/>
    <property type="match status" value="1"/>
</dbReference>
<evidence type="ECO:0000259" key="2">
    <source>
        <dbReference type="Pfam" id="PF22942"/>
    </source>
</evidence>
<comment type="caution">
    <text evidence="3">The sequence shown here is derived from an EMBL/GenBank/DDBJ whole genome shotgun (WGS) entry which is preliminary data.</text>
</comment>
<dbReference type="Pfam" id="PF22942">
    <property type="entry name" value="DUF7025"/>
    <property type="match status" value="1"/>
</dbReference>
<dbReference type="Pfam" id="PF00004">
    <property type="entry name" value="AAA"/>
    <property type="match status" value="1"/>
</dbReference>
<evidence type="ECO:0000313" key="4">
    <source>
        <dbReference type="Proteomes" id="UP000546213"/>
    </source>
</evidence>
<feature type="domain" description="DUF7025" evidence="2">
    <location>
        <begin position="187"/>
        <end position="283"/>
    </location>
</feature>
<dbReference type="EMBL" id="JAAOAS010000166">
    <property type="protein sequence ID" value="KAF5588567.1"/>
    <property type="molecule type" value="Genomic_DNA"/>
</dbReference>
<feature type="domain" description="ATPase AAA-type core" evidence="1">
    <location>
        <begin position="456"/>
        <end position="568"/>
    </location>
</feature>
<dbReference type="InterPro" id="IPR054289">
    <property type="entry name" value="DUF7025"/>
</dbReference>
<name>A0A8H5LAZ7_9HYPO</name>
<dbReference type="AlphaFoldDB" id="A0A8H5LAZ7"/>
<dbReference type="GO" id="GO:0005524">
    <property type="term" value="F:ATP binding"/>
    <property type="evidence" value="ECO:0007669"/>
    <property type="project" value="InterPro"/>
</dbReference>
<dbReference type="OrthoDB" id="10042665at2759"/>
<dbReference type="GO" id="GO:0016887">
    <property type="term" value="F:ATP hydrolysis activity"/>
    <property type="evidence" value="ECO:0007669"/>
    <property type="project" value="InterPro"/>
</dbReference>
<sequence>MTSSAAPDIYMQVLGSALRESSNHADGASSHEENKVYELGFEDIAEIQDTFLEDSSASENEVIKTDQLRLRPRQKRRYKKFDNLSFVLRRKFKLHGNSLHRQGMRLEIQSDELRAHLRDILADKYEDIDWDDESVRIDHPYQVFFHGRDEIKNSIDREEQKEKSDELRLLYNFLQDECLKKTLQDYQRHVPKGCIIFDILWTIYVPKKVLIFKEDHVIQCYRCVKVSNVQTSESGERHYKVTVGAVDYDGERIGTTETDIYVKAFQGVRHINALELAPLDSHKDAAEIRNLMKQRHRQFHMLIKAQHSHKYYNGIAWIPMERSPYAQGKPQLQAGFHVRGRIVIDYEAYLDYNPDERSLFDRSKYQEDSEDKADDDQALLCTARIPGFSLLDRRWAWFLIDEASLKDIEWKPDPFQYLRLQEDKKSIIAHLVKGHLEGGGFDFEDLVAGKGKGLLILLSGPPGMECISEHVRRPLYRITAGGLTIDVSNLEKEIRRIFELGTRWNAILLLDEADVLMCQRKAGAVEMNSVVAAFLQVLEYYEGILFLTSNKPNEFDPAVKDRIHLEVALGDITAEDRRAIWRNLIQNIPGQAGRDEIWTDEIYNTLSAVEVNGREIKNILRMATCYATGEGNPFGPSHLAMVVRAKTEKGHGLENLKF</sequence>
<dbReference type="SUPFAM" id="SSF52540">
    <property type="entry name" value="P-loop containing nucleoside triphosphate hydrolases"/>
    <property type="match status" value="1"/>
</dbReference>
<protein>
    <submittedName>
        <fullName evidence="3">AAA family ATPase</fullName>
    </submittedName>
</protein>
<proteinExistence type="predicted"/>
<dbReference type="PANTHER" id="PTHR46411">
    <property type="entry name" value="FAMILY ATPASE, PUTATIVE-RELATED"/>
    <property type="match status" value="1"/>
</dbReference>
<accession>A0A8H5LAZ7</accession>
<evidence type="ECO:0000313" key="3">
    <source>
        <dbReference type="EMBL" id="KAF5588567.1"/>
    </source>
</evidence>
<reference evidence="3 4" key="1">
    <citation type="submission" date="2020-05" db="EMBL/GenBank/DDBJ databases">
        <title>Identification and distribution of gene clusters putatively required for synthesis of sphingolipid metabolism inhibitors in phylogenetically diverse species of the filamentous fungus Fusarium.</title>
        <authorList>
            <person name="Kim H.-S."/>
            <person name="Busman M."/>
            <person name="Brown D.W."/>
            <person name="Divon H."/>
            <person name="Uhlig S."/>
            <person name="Proctor R.H."/>
        </authorList>
    </citation>
    <scope>NUCLEOTIDE SEQUENCE [LARGE SCALE GENOMIC DNA]</scope>
    <source>
        <strain evidence="3 4">NRRL 36939</strain>
    </source>
</reference>